<accession>A0AAE9ZGW7</accession>
<organism evidence="3 4">
    <name type="scientific">Hyphococcus flavus</name>
    <dbReference type="NCBI Taxonomy" id="1866326"/>
    <lineage>
        <taxon>Bacteria</taxon>
        <taxon>Pseudomonadati</taxon>
        <taxon>Pseudomonadota</taxon>
        <taxon>Alphaproteobacteria</taxon>
        <taxon>Parvularculales</taxon>
        <taxon>Parvularculaceae</taxon>
        <taxon>Hyphococcus</taxon>
    </lineage>
</organism>
<dbReference type="Pfam" id="PF11233">
    <property type="entry name" value="DUF3035"/>
    <property type="match status" value="1"/>
</dbReference>
<keyword evidence="4" id="KW-1185">Reference proteome</keyword>
<dbReference type="EMBL" id="CP118166">
    <property type="protein sequence ID" value="WDI32552.1"/>
    <property type="molecule type" value="Genomic_DNA"/>
</dbReference>
<feature type="chain" id="PRO_5042289002" evidence="2">
    <location>
        <begin position="22"/>
        <end position="186"/>
    </location>
</feature>
<feature type="signal peptide" evidence="2">
    <location>
        <begin position="1"/>
        <end position="21"/>
    </location>
</feature>
<name>A0AAE9ZGW7_9PROT</name>
<protein>
    <submittedName>
        <fullName evidence="3">DUF3035 domain-containing protein</fullName>
    </submittedName>
</protein>
<dbReference type="RefSeq" id="WP_274494481.1">
    <property type="nucleotide sequence ID" value="NZ_CP118166.1"/>
</dbReference>
<proteinExistence type="predicted"/>
<reference evidence="3" key="1">
    <citation type="submission" date="2023-02" db="EMBL/GenBank/DDBJ databases">
        <title>Genome sequence of Hyphococcus flavus.</title>
        <authorList>
            <person name="Rong J.-C."/>
            <person name="Zhao Q."/>
            <person name="Yi M."/>
            <person name="Wu J.-Y."/>
        </authorList>
    </citation>
    <scope>NUCLEOTIDE SEQUENCE</scope>
    <source>
        <strain evidence="3">MCCC 1K03223</strain>
    </source>
</reference>
<sequence length="186" mass="19563">MINVSTVRFACAMAAIALMTAGCGIGKALGGGKNAPDEFAITTKAPLVVPPDYGLEPPRPGETRPQELSPSQRAQQVLVGDTTSAPPTAGEQLLLRKAGALGANASIRTVLAAENGGRGEKDRSLANQLMFWNFIDGEVDDSAAPLQVDNPEEWLAARDRSIKNVIGEEGQVEIEQSKALKLPGVF</sequence>
<keyword evidence="2" id="KW-0732">Signal</keyword>
<evidence type="ECO:0000256" key="2">
    <source>
        <dbReference type="SAM" id="SignalP"/>
    </source>
</evidence>
<gene>
    <name evidence="3" type="ORF">PUV54_05005</name>
</gene>
<dbReference type="AlphaFoldDB" id="A0AAE9ZGW7"/>
<evidence type="ECO:0000313" key="4">
    <source>
        <dbReference type="Proteomes" id="UP001214043"/>
    </source>
</evidence>
<evidence type="ECO:0000256" key="1">
    <source>
        <dbReference type="SAM" id="MobiDB-lite"/>
    </source>
</evidence>
<dbReference type="Proteomes" id="UP001214043">
    <property type="component" value="Chromosome"/>
</dbReference>
<feature type="region of interest" description="Disordered" evidence="1">
    <location>
        <begin position="50"/>
        <end position="72"/>
    </location>
</feature>
<dbReference type="KEGG" id="hfl:PUV54_05005"/>
<dbReference type="InterPro" id="IPR021395">
    <property type="entry name" value="DUF3035"/>
</dbReference>
<evidence type="ECO:0000313" key="3">
    <source>
        <dbReference type="EMBL" id="WDI32552.1"/>
    </source>
</evidence>